<gene>
    <name evidence="1" type="ORF">Adt_42678</name>
</gene>
<evidence type="ECO:0000313" key="2">
    <source>
        <dbReference type="Proteomes" id="UP001604336"/>
    </source>
</evidence>
<dbReference type="AlphaFoldDB" id="A0ABD1PSC4"/>
<evidence type="ECO:0000313" key="1">
    <source>
        <dbReference type="EMBL" id="KAL2466827.1"/>
    </source>
</evidence>
<keyword evidence="2" id="KW-1185">Reference proteome</keyword>
<dbReference type="EMBL" id="JBFOLK010000013">
    <property type="protein sequence ID" value="KAL2466827.1"/>
    <property type="molecule type" value="Genomic_DNA"/>
</dbReference>
<sequence>MLDLFLHGFHNVDKCKGLVPNKSILGTIIRPDAILLEWKRGSNGEVTFPKLASRCWRANAATISNQHEIYFNWQLNDDDEESLPHRDGISKDGNVQSLRKRRRGSKVNMFAKM</sequence>
<proteinExistence type="predicted"/>
<protein>
    <submittedName>
        <fullName evidence="1">PAP-associated domain-containing protein</fullName>
    </submittedName>
</protein>
<organism evidence="1 2">
    <name type="scientific">Abeliophyllum distichum</name>
    <dbReference type="NCBI Taxonomy" id="126358"/>
    <lineage>
        <taxon>Eukaryota</taxon>
        <taxon>Viridiplantae</taxon>
        <taxon>Streptophyta</taxon>
        <taxon>Embryophyta</taxon>
        <taxon>Tracheophyta</taxon>
        <taxon>Spermatophyta</taxon>
        <taxon>Magnoliopsida</taxon>
        <taxon>eudicotyledons</taxon>
        <taxon>Gunneridae</taxon>
        <taxon>Pentapetalae</taxon>
        <taxon>asterids</taxon>
        <taxon>lamiids</taxon>
        <taxon>Lamiales</taxon>
        <taxon>Oleaceae</taxon>
        <taxon>Forsythieae</taxon>
        <taxon>Abeliophyllum</taxon>
    </lineage>
</organism>
<comment type="caution">
    <text evidence="1">The sequence shown here is derived from an EMBL/GenBank/DDBJ whole genome shotgun (WGS) entry which is preliminary data.</text>
</comment>
<dbReference type="Proteomes" id="UP001604336">
    <property type="component" value="Unassembled WGS sequence"/>
</dbReference>
<name>A0ABD1PSC4_9LAMI</name>
<accession>A0ABD1PSC4</accession>
<reference evidence="2" key="1">
    <citation type="submission" date="2024-07" db="EMBL/GenBank/DDBJ databases">
        <title>Two chromosome-level genome assemblies of Korean endemic species Abeliophyllum distichum and Forsythia ovata (Oleaceae).</title>
        <authorList>
            <person name="Jang H."/>
        </authorList>
    </citation>
    <scope>NUCLEOTIDE SEQUENCE [LARGE SCALE GENOMIC DNA]</scope>
</reference>